<evidence type="ECO:0000313" key="5">
    <source>
        <dbReference type="EMBL" id="NEY20115.1"/>
    </source>
</evidence>
<reference evidence="5 7" key="3">
    <citation type="submission" date="2020-03" db="EMBL/GenBank/DDBJ databases">
        <title>Bacillus aquiflavi sp. nov., isolated from yellow water of strong flavor Chinese baijiu in Yibin region of China.</title>
        <authorList>
            <person name="Xie J."/>
        </authorList>
    </citation>
    <scope>NUCLEOTIDE SEQUENCE [LARGE SCALE GENOMIC DNA]</scope>
    <source>
        <strain evidence="5 7">Gsoil 114</strain>
    </source>
</reference>
<evidence type="ECO:0000256" key="3">
    <source>
        <dbReference type="RuleBase" id="RU000363"/>
    </source>
</evidence>
<dbReference type="PRINTS" id="PR00080">
    <property type="entry name" value="SDRFAMILY"/>
</dbReference>
<accession>A0A0A6Y147</accession>
<dbReference type="PRINTS" id="PR00081">
    <property type="entry name" value="GDHRDH"/>
</dbReference>
<name>A0A0A6Y147_9BACI</name>
<comment type="similarity">
    <text evidence="1 3">Belongs to the short-chain dehydrogenases/reductases (SDR) family.</text>
</comment>
<dbReference type="Proteomes" id="UP000476934">
    <property type="component" value="Unassembled WGS sequence"/>
</dbReference>
<dbReference type="GO" id="GO:0016020">
    <property type="term" value="C:membrane"/>
    <property type="evidence" value="ECO:0007669"/>
    <property type="project" value="TreeGrafter"/>
</dbReference>
<organism evidence="4 6">
    <name type="scientific">Heyndrickxia ginsengihumi</name>
    <dbReference type="NCBI Taxonomy" id="363870"/>
    <lineage>
        <taxon>Bacteria</taxon>
        <taxon>Bacillati</taxon>
        <taxon>Bacillota</taxon>
        <taxon>Bacilli</taxon>
        <taxon>Bacillales</taxon>
        <taxon>Bacillaceae</taxon>
        <taxon>Heyndrickxia</taxon>
    </lineage>
</organism>
<dbReference type="OrthoDB" id="9793345at2"/>
<reference evidence="5 7" key="2">
    <citation type="submission" date="2020-02" db="EMBL/GenBank/DDBJ databases">
        <authorList>
            <person name="Feng H."/>
        </authorList>
    </citation>
    <scope>NUCLEOTIDE SEQUENCE [LARGE SCALE GENOMIC DNA]</scope>
    <source>
        <strain evidence="5 7">Gsoil 114</strain>
    </source>
</reference>
<reference evidence="4 6" key="1">
    <citation type="submission" date="2014-10" db="EMBL/GenBank/DDBJ databases">
        <title>Draft genome of phytase producing Bacillus ginsengihumi strain M2.11.</title>
        <authorList>
            <person name="Toymentseva A."/>
            <person name="Boulygina E.A."/>
            <person name="Kazakov S.V."/>
            <person name="Kayumov I."/>
            <person name="Suleimanova A.D."/>
            <person name="Mardanova A.M."/>
            <person name="Maria S.N."/>
            <person name="Sergey M.Y."/>
            <person name="Sharipova M.R."/>
        </authorList>
    </citation>
    <scope>NUCLEOTIDE SEQUENCE [LARGE SCALE GENOMIC DNA]</scope>
    <source>
        <strain evidence="4 6">M2.11</strain>
    </source>
</reference>
<comment type="caution">
    <text evidence="4">The sequence shown here is derived from an EMBL/GenBank/DDBJ whole genome shotgun (WGS) entry which is preliminary data.</text>
</comment>
<dbReference type="InterPro" id="IPR002347">
    <property type="entry name" value="SDR_fam"/>
</dbReference>
<dbReference type="EMBL" id="JAAIWK010000012">
    <property type="protein sequence ID" value="NEY20115.1"/>
    <property type="molecule type" value="Genomic_DNA"/>
</dbReference>
<dbReference type="PANTHER" id="PTHR44196:SF1">
    <property type="entry name" value="DEHYDROGENASE_REDUCTASE SDR FAMILY MEMBER 7B"/>
    <property type="match status" value="1"/>
</dbReference>
<dbReference type="InterPro" id="IPR020904">
    <property type="entry name" value="Sc_DH/Rdtase_CS"/>
</dbReference>
<dbReference type="InterPro" id="IPR036291">
    <property type="entry name" value="NAD(P)-bd_dom_sf"/>
</dbReference>
<dbReference type="PANTHER" id="PTHR44196">
    <property type="entry name" value="DEHYDROGENASE/REDUCTASE SDR FAMILY MEMBER 7B"/>
    <property type="match status" value="1"/>
</dbReference>
<dbReference type="EMBL" id="JRUN01000012">
    <property type="protein sequence ID" value="KHD86017.1"/>
    <property type="molecule type" value="Genomic_DNA"/>
</dbReference>
<evidence type="ECO:0000313" key="4">
    <source>
        <dbReference type="EMBL" id="KHD86017.1"/>
    </source>
</evidence>
<dbReference type="STRING" id="363870.NG54_05890"/>
<dbReference type="Proteomes" id="UP000030588">
    <property type="component" value="Unassembled WGS sequence"/>
</dbReference>
<dbReference type="FunFam" id="3.40.50.720:FF:000047">
    <property type="entry name" value="NADP-dependent L-serine/L-allo-threonine dehydrogenase"/>
    <property type="match status" value="1"/>
</dbReference>
<dbReference type="AlphaFoldDB" id="A0A0A6Y147"/>
<evidence type="ECO:0000313" key="7">
    <source>
        <dbReference type="Proteomes" id="UP000476934"/>
    </source>
</evidence>
<dbReference type="PROSITE" id="PS00061">
    <property type="entry name" value="ADH_SHORT"/>
    <property type="match status" value="1"/>
</dbReference>
<evidence type="ECO:0000313" key="6">
    <source>
        <dbReference type="Proteomes" id="UP000030588"/>
    </source>
</evidence>
<proteinExistence type="inferred from homology"/>
<sequence>MSNQRIKSKTIVITGASGGLGKNIAYACAKNGANLVLLARNLNKLEAIKYDIEEHYGVQCDIKSFDVSEYHKIDDVFETIYREKGTIDVLVNNAGFGIFDEVQDIDMADVEGMFNVNVVGLIACTRAVVPNMQLKRSGHIINIASQAGKMATPKSSVYSATKHAVLGFTNGLRMEMSRFGVYVTAVNPGPVATNFFNIADKSGTYMKNIEKLMLNPEKLALKIVDAMFTKRREINAPGWMNASSVFYSLFPKTVETIGKKAFFKK</sequence>
<keyword evidence="2" id="KW-0560">Oxidoreductase</keyword>
<evidence type="ECO:0000256" key="1">
    <source>
        <dbReference type="ARBA" id="ARBA00006484"/>
    </source>
</evidence>
<keyword evidence="7" id="KW-1185">Reference proteome</keyword>
<dbReference type="PIRSF" id="PIRSF000126">
    <property type="entry name" value="11-beta-HSD1"/>
    <property type="match status" value="1"/>
</dbReference>
<gene>
    <name evidence="5" type="ORF">G4D61_09055</name>
    <name evidence="4" type="ORF">NG54_05890</name>
</gene>
<dbReference type="RefSeq" id="WP_025726824.1">
    <property type="nucleotide sequence ID" value="NZ_JAAIWK010000012.1"/>
</dbReference>
<evidence type="ECO:0000256" key="2">
    <source>
        <dbReference type="ARBA" id="ARBA00023002"/>
    </source>
</evidence>
<dbReference type="Pfam" id="PF00106">
    <property type="entry name" value="adh_short"/>
    <property type="match status" value="1"/>
</dbReference>
<dbReference type="GO" id="GO:0016616">
    <property type="term" value="F:oxidoreductase activity, acting on the CH-OH group of donors, NAD or NADP as acceptor"/>
    <property type="evidence" value="ECO:0007669"/>
    <property type="project" value="UniProtKB-ARBA"/>
</dbReference>
<dbReference type="Gene3D" id="3.40.50.720">
    <property type="entry name" value="NAD(P)-binding Rossmann-like Domain"/>
    <property type="match status" value="1"/>
</dbReference>
<protein>
    <submittedName>
        <fullName evidence="4 5">Oxidoreductase</fullName>
    </submittedName>
</protein>
<dbReference type="SUPFAM" id="SSF51735">
    <property type="entry name" value="NAD(P)-binding Rossmann-fold domains"/>
    <property type="match status" value="1"/>
</dbReference>